<comment type="caution">
    <text evidence="2">The sequence shown here is derived from an EMBL/GenBank/DDBJ whole genome shotgun (WGS) entry which is preliminary data.</text>
</comment>
<reference evidence="2 3" key="1">
    <citation type="journal article" date="2018" name="Front. Plant Sci.">
        <title>Red Clover (Trifolium pratense) and Zigzag Clover (T. medium) - A Picture of Genomic Similarities and Differences.</title>
        <authorList>
            <person name="Dluhosova J."/>
            <person name="Istvanek J."/>
            <person name="Nedelnik J."/>
            <person name="Repkova J."/>
        </authorList>
    </citation>
    <scope>NUCLEOTIDE SEQUENCE [LARGE SCALE GENOMIC DNA]</scope>
    <source>
        <strain evidence="3">cv. 10/8</strain>
        <tissue evidence="2">Leaf</tissue>
    </source>
</reference>
<dbReference type="SUPFAM" id="SSF53756">
    <property type="entry name" value="UDP-Glycosyltransferase/glycogen phosphorylase"/>
    <property type="match status" value="1"/>
</dbReference>
<organism evidence="2 3">
    <name type="scientific">Trifolium medium</name>
    <dbReference type="NCBI Taxonomy" id="97028"/>
    <lineage>
        <taxon>Eukaryota</taxon>
        <taxon>Viridiplantae</taxon>
        <taxon>Streptophyta</taxon>
        <taxon>Embryophyta</taxon>
        <taxon>Tracheophyta</taxon>
        <taxon>Spermatophyta</taxon>
        <taxon>Magnoliopsida</taxon>
        <taxon>eudicotyledons</taxon>
        <taxon>Gunneridae</taxon>
        <taxon>Pentapetalae</taxon>
        <taxon>rosids</taxon>
        <taxon>fabids</taxon>
        <taxon>Fabales</taxon>
        <taxon>Fabaceae</taxon>
        <taxon>Papilionoideae</taxon>
        <taxon>50 kb inversion clade</taxon>
        <taxon>NPAAA clade</taxon>
        <taxon>Hologalegina</taxon>
        <taxon>IRL clade</taxon>
        <taxon>Trifolieae</taxon>
        <taxon>Trifolium</taxon>
    </lineage>
</organism>
<name>A0A392REH6_9FABA</name>
<proteinExistence type="predicted"/>
<dbReference type="Gene3D" id="3.40.50.2000">
    <property type="entry name" value="Glycogen Phosphorylase B"/>
    <property type="match status" value="1"/>
</dbReference>
<keyword evidence="1 2" id="KW-0808">Transferase</keyword>
<accession>A0A392REH6</accession>
<evidence type="ECO:0000313" key="3">
    <source>
        <dbReference type="Proteomes" id="UP000265520"/>
    </source>
</evidence>
<dbReference type="EMBL" id="LXQA010215881">
    <property type="protein sequence ID" value="MCI34649.1"/>
    <property type="molecule type" value="Genomic_DNA"/>
</dbReference>
<dbReference type="Pfam" id="PF00201">
    <property type="entry name" value="UDPGT"/>
    <property type="match status" value="1"/>
</dbReference>
<dbReference type="AlphaFoldDB" id="A0A392REH6"/>
<feature type="non-terminal residue" evidence="2">
    <location>
        <position position="118"/>
    </location>
</feature>
<dbReference type="InterPro" id="IPR002213">
    <property type="entry name" value="UDP_glucos_trans"/>
</dbReference>
<sequence length="118" mass="13445">MSINYSNKDDTWWWLKEWLDKKPHSSVLYVAFGSEAKPSQEEVTNIALGLEESKLPFFWVLRVQRGPTDNEVLQLPEGFEERTKGHGVVCTDWVPQMKIMGHVAIGGFLTHAGWTSVV</sequence>
<dbReference type="PANTHER" id="PTHR48045">
    <property type="entry name" value="UDP-GLYCOSYLTRANSFERASE 72B1"/>
    <property type="match status" value="1"/>
</dbReference>
<evidence type="ECO:0000313" key="2">
    <source>
        <dbReference type="EMBL" id="MCI34649.1"/>
    </source>
</evidence>
<keyword evidence="3" id="KW-1185">Reference proteome</keyword>
<dbReference type="PANTHER" id="PTHR48045:SF20">
    <property type="entry name" value="UDP-RHAMNOSE:RHAMNOSYLTRANSFERASE 1"/>
    <property type="match status" value="1"/>
</dbReference>
<protein>
    <submittedName>
        <fullName evidence="2">UDP-glycosyltransferase 91A1-like</fullName>
    </submittedName>
</protein>
<dbReference type="Proteomes" id="UP000265520">
    <property type="component" value="Unassembled WGS sequence"/>
</dbReference>
<evidence type="ECO:0000256" key="1">
    <source>
        <dbReference type="ARBA" id="ARBA00022679"/>
    </source>
</evidence>
<dbReference type="GO" id="GO:0008194">
    <property type="term" value="F:UDP-glycosyltransferase activity"/>
    <property type="evidence" value="ECO:0007669"/>
    <property type="project" value="InterPro"/>
</dbReference>